<dbReference type="Proteomes" id="UP000299102">
    <property type="component" value="Unassembled WGS sequence"/>
</dbReference>
<comment type="caution">
    <text evidence="1">The sequence shown here is derived from an EMBL/GenBank/DDBJ whole genome shotgun (WGS) entry which is preliminary data.</text>
</comment>
<reference evidence="1 2" key="1">
    <citation type="journal article" date="2019" name="Commun. Biol.">
        <title>The bagworm genome reveals a unique fibroin gene that provides high tensile strength.</title>
        <authorList>
            <person name="Kono N."/>
            <person name="Nakamura H."/>
            <person name="Ohtoshi R."/>
            <person name="Tomita M."/>
            <person name="Numata K."/>
            <person name="Arakawa K."/>
        </authorList>
    </citation>
    <scope>NUCLEOTIDE SEQUENCE [LARGE SCALE GENOMIC DNA]</scope>
</reference>
<evidence type="ECO:0000313" key="2">
    <source>
        <dbReference type="Proteomes" id="UP000299102"/>
    </source>
</evidence>
<sequence length="186" mass="20949">MARSRPRAVVKGNGVLRSDARHIFNVNNGQCPYHAEYTGSHLITEVEQRRARLGLGWVTAWEHRTMLAFRCYFSSLALLTLQKSDQLYFYMCDISGIDSIVLEPDMVLGRELVLEPEDVLEALSSSRTWWDLNYIHARAGAASACAARESSERRARRCCQYSDELEQGPSTPCSEPTPICECNGNT</sequence>
<dbReference type="PANTHER" id="PTHR33796:SF1">
    <property type="entry name" value="HOLLIDAY JUNCTION BRANCH MIGRATION COMPLEX SUBUNIT RUVA"/>
    <property type="match status" value="1"/>
</dbReference>
<organism evidence="1 2">
    <name type="scientific">Eumeta variegata</name>
    <name type="common">Bagworm moth</name>
    <name type="synonym">Eumeta japonica</name>
    <dbReference type="NCBI Taxonomy" id="151549"/>
    <lineage>
        <taxon>Eukaryota</taxon>
        <taxon>Metazoa</taxon>
        <taxon>Ecdysozoa</taxon>
        <taxon>Arthropoda</taxon>
        <taxon>Hexapoda</taxon>
        <taxon>Insecta</taxon>
        <taxon>Pterygota</taxon>
        <taxon>Neoptera</taxon>
        <taxon>Endopterygota</taxon>
        <taxon>Lepidoptera</taxon>
        <taxon>Glossata</taxon>
        <taxon>Ditrysia</taxon>
        <taxon>Tineoidea</taxon>
        <taxon>Psychidae</taxon>
        <taxon>Oiketicinae</taxon>
        <taxon>Eumeta</taxon>
    </lineage>
</organism>
<keyword evidence="2" id="KW-1185">Reference proteome</keyword>
<protein>
    <submittedName>
        <fullName evidence="1">Uncharacterized protein</fullName>
    </submittedName>
</protein>
<dbReference type="AlphaFoldDB" id="A0A4C1WGX1"/>
<dbReference type="PANTHER" id="PTHR33796">
    <property type="entry name" value="HOLLIDAY JUNCTION ATP-DEPENDENT DNA HELICASE RUVA"/>
    <property type="match status" value="1"/>
</dbReference>
<accession>A0A4C1WGX1</accession>
<gene>
    <name evidence="1" type="ORF">EVAR_30119_1</name>
</gene>
<dbReference type="EMBL" id="BGZK01000565">
    <property type="protein sequence ID" value="GBP50411.1"/>
    <property type="molecule type" value="Genomic_DNA"/>
</dbReference>
<evidence type="ECO:0000313" key="1">
    <source>
        <dbReference type="EMBL" id="GBP50411.1"/>
    </source>
</evidence>
<proteinExistence type="predicted"/>
<name>A0A4C1WGX1_EUMVA</name>